<accession>A0A9Q0MX94</accession>
<evidence type="ECO:0000313" key="5">
    <source>
        <dbReference type="Proteomes" id="UP001151699"/>
    </source>
</evidence>
<dbReference type="InterPro" id="IPR037999">
    <property type="entry name" value="RAP_D3"/>
</dbReference>
<evidence type="ECO:0000256" key="1">
    <source>
        <dbReference type="SAM" id="SignalP"/>
    </source>
</evidence>
<name>A0A9Q0MX94_9DIPT</name>
<sequence>MNKVVLTKAIVFFLLLSCCSCKKHKSKYSAEANQPTEKYDPDFRTLQRPYRMAKLNMVWSKAVLRLTEPKLKSLFTELKIQDKEELNWKQLSSQHKDKDGMKEAELRKKLVGIMSTYGLLEHFDDTQDPEKYQHHKAYSGPVENYKNKSLFKDKKLNKLWEKAEVSGFTPEELSALKEEFEHHQEKVDLYYNLLDTVSSGKKDYHENAVNEDEHDKFNEIMAEETNDVEIKPSVKNDNYLDSANLLRAKHQDIRDNFDRLERVAARGPNSQEFIEPKVQGLWRMASNSNFSVDELASLKVELMHYESRLLKLRHLHAEHALNRQKYKNVDHGPKHDKYLSMDEHIKKQSRKVEKLQEHLEQKIFKHLEL</sequence>
<feature type="signal peptide" evidence="1">
    <location>
        <begin position="1"/>
        <end position="21"/>
    </location>
</feature>
<dbReference type="OrthoDB" id="5817428at2759"/>
<proteinExistence type="predicted"/>
<dbReference type="GO" id="GO:0048259">
    <property type="term" value="P:regulation of receptor-mediated endocytosis"/>
    <property type="evidence" value="ECO:0007669"/>
    <property type="project" value="TreeGrafter"/>
</dbReference>
<dbReference type="InterPro" id="IPR036744">
    <property type="entry name" value="RAP_sf"/>
</dbReference>
<feature type="chain" id="PRO_5040315658" evidence="1">
    <location>
        <begin position="22"/>
        <end position="369"/>
    </location>
</feature>
<dbReference type="PANTHER" id="PTHR16560:SF2">
    <property type="entry name" value="ALPHA-2-MACROGLOBULIN RECEPTOR-ASSOCIATED PROTEIN"/>
    <property type="match status" value="1"/>
</dbReference>
<dbReference type="InterPro" id="IPR009066">
    <property type="entry name" value="MG_RAP_rcpt_1"/>
</dbReference>
<feature type="domain" description="Alpha-2-macroglobulin RAP C-terminal" evidence="3">
    <location>
        <begin position="150"/>
        <end position="369"/>
    </location>
</feature>
<dbReference type="Pfam" id="PF06401">
    <property type="entry name" value="Alpha-2-MRAP_C"/>
    <property type="match status" value="1"/>
</dbReference>
<dbReference type="GO" id="GO:0008201">
    <property type="term" value="F:heparin binding"/>
    <property type="evidence" value="ECO:0007669"/>
    <property type="project" value="InterPro"/>
</dbReference>
<dbReference type="GO" id="GO:0005783">
    <property type="term" value="C:endoplasmic reticulum"/>
    <property type="evidence" value="ECO:0007669"/>
    <property type="project" value="InterPro"/>
</dbReference>
<feature type="domain" description="Alpha-2-macroglobulin receptor-associated protein" evidence="2">
    <location>
        <begin position="11"/>
        <end position="130"/>
    </location>
</feature>
<evidence type="ECO:0000259" key="3">
    <source>
        <dbReference type="Pfam" id="PF06401"/>
    </source>
</evidence>
<keyword evidence="4" id="KW-0675">Receptor</keyword>
<organism evidence="4 5">
    <name type="scientific">Pseudolycoriella hygida</name>
    <dbReference type="NCBI Taxonomy" id="35572"/>
    <lineage>
        <taxon>Eukaryota</taxon>
        <taxon>Metazoa</taxon>
        <taxon>Ecdysozoa</taxon>
        <taxon>Arthropoda</taxon>
        <taxon>Hexapoda</taxon>
        <taxon>Insecta</taxon>
        <taxon>Pterygota</taxon>
        <taxon>Neoptera</taxon>
        <taxon>Endopterygota</taxon>
        <taxon>Diptera</taxon>
        <taxon>Nematocera</taxon>
        <taxon>Sciaroidea</taxon>
        <taxon>Sciaridae</taxon>
        <taxon>Pseudolycoriella</taxon>
    </lineage>
</organism>
<dbReference type="InterPro" id="IPR010483">
    <property type="entry name" value="Alpha_2_MRAP_C"/>
</dbReference>
<protein>
    <submittedName>
        <fullName evidence="4">Alpha-2-macroglobulin receptor-associated protein</fullName>
    </submittedName>
</protein>
<keyword evidence="1" id="KW-0732">Signal</keyword>
<dbReference type="GO" id="GO:0048019">
    <property type="term" value="F:receptor antagonist activity"/>
    <property type="evidence" value="ECO:0007669"/>
    <property type="project" value="InterPro"/>
</dbReference>
<evidence type="ECO:0000313" key="4">
    <source>
        <dbReference type="EMBL" id="KAJ6639712.1"/>
    </source>
</evidence>
<gene>
    <name evidence="4" type="primary">Lrpap1</name>
    <name evidence="4" type="ORF">Bhyg_12459</name>
</gene>
<dbReference type="Pfam" id="PF06400">
    <property type="entry name" value="Alpha-2-MRAP_N"/>
    <property type="match status" value="1"/>
</dbReference>
<dbReference type="InterPro" id="IPR038003">
    <property type="entry name" value="A2-macroglobuin_RAP"/>
</dbReference>
<dbReference type="CDD" id="cd14808">
    <property type="entry name" value="RAP_D3"/>
    <property type="match status" value="1"/>
</dbReference>
<dbReference type="AlphaFoldDB" id="A0A9Q0MX94"/>
<dbReference type="PANTHER" id="PTHR16560">
    <property type="entry name" value="ALPHA-2-MACROGLOBULIN RECEPTOR-ASSOCIATED PROTEIN"/>
    <property type="match status" value="1"/>
</dbReference>
<reference evidence="4" key="1">
    <citation type="submission" date="2022-07" db="EMBL/GenBank/DDBJ databases">
        <authorList>
            <person name="Trinca V."/>
            <person name="Uliana J.V.C."/>
            <person name="Torres T.T."/>
            <person name="Ward R.J."/>
            <person name="Monesi N."/>
        </authorList>
    </citation>
    <scope>NUCLEOTIDE SEQUENCE</scope>
    <source>
        <strain evidence="4">HSMRA1968</strain>
        <tissue evidence="4">Whole embryos</tissue>
    </source>
</reference>
<keyword evidence="5" id="KW-1185">Reference proteome</keyword>
<evidence type="ECO:0000259" key="2">
    <source>
        <dbReference type="Pfam" id="PF06400"/>
    </source>
</evidence>
<dbReference type="Gene3D" id="1.20.81.10">
    <property type="entry name" value="RAP domain"/>
    <property type="match status" value="3"/>
</dbReference>
<dbReference type="GO" id="GO:0050750">
    <property type="term" value="F:low-density lipoprotein particle receptor binding"/>
    <property type="evidence" value="ECO:0007669"/>
    <property type="project" value="InterPro"/>
</dbReference>
<dbReference type="Proteomes" id="UP001151699">
    <property type="component" value="Chromosome X"/>
</dbReference>
<comment type="caution">
    <text evidence="4">The sequence shown here is derived from an EMBL/GenBank/DDBJ whole genome shotgun (WGS) entry which is preliminary data.</text>
</comment>
<dbReference type="EMBL" id="WJQU01000003">
    <property type="protein sequence ID" value="KAJ6639712.1"/>
    <property type="molecule type" value="Genomic_DNA"/>
</dbReference>
<dbReference type="SUPFAM" id="SSF47045">
    <property type="entry name" value="RAP domain-like"/>
    <property type="match status" value="3"/>
</dbReference>